<proteinExistence type="predicted"/>
<accession>A0A1R3JXL5</accession>
<dbReference type="Proteomes" id="UP000188268">
    <property type="component" value="Unassembled WGS sequence"/>
</dbReference>
<dbReference type="InterPro" id="IPR025558">
    <property type="entry name" value="DUF4283"/>
</dbReference>
<evidence type="ECO:0000256" key="1">
    <source>
        <dbReference type="SAM" id="MobiDB-lite"/>
    </source>
</evidence>
<dbReference type="AlphaFoldDB" id="A0A1R3JXL5"/>
<evidence type="ECO:0000259" key="2">
    <source>
        <dbReference type="Pfam" id="PF14111"/>
    </source>
</evidence>
<sequence length="578" mass="65055">MEIHLEDGDENSVALTRFMVVGKLLANRILNRRGVISVLRGIWPMDVAPCIREISDNMYGISFRSERERTRALEEGPWFVNGSCMLMRKWQQGLNLLKWTSELSLFGFRRNMDKIWADVKYERERVYKFGPHMRATPARSVNWMSALGKENRRMEHNYPVTKQNTLTGENSWVKEDFGVINNRKDVGGSGRPLISDKGKQVVRSDNLLSLKEDDIRSSGVRVLDCGWRNFNRSQEKLVGDHNVTEQIPFSHDLPITVENMIEPIDHDPLPTPTQLSLPMLSDASSPDYDDGDPVPKLPYPDGVIPNDEDDGLSPGEFVPNTPSNTFAPNTFLNLDEIGTSWDTLQTTPIENSSFIPLGSTDNSLSETIQTIVHKTNSDSLFSEPTQNNIPTMPAFLPSRIFIYDKNLKTYVPANNSVLESGGGLPDEEEGIMDLGLRRREFSQHDRITEEVLTSSIRDLKLKRGQEDIEEGGGMVKRRRVEKGIIIRELPLENENNGGVSILNNVAGQKGKRKVVQRKSRRKGIAVWSRKQIDELCLFDVPVSFVSSSGRVAEDISFSQSGNLAEGSGDWPLSVTQQL</sequence>
<gene>
    <name evidence="3" type="ORF">CCACVL1_03711</name>
</gene>
<feature type="domain" description="DUF4283" evidence="2">
    <location>
        <begin position="17"/>
        <end position="95"/>
    </location>
</feature>
<evidence type="ECO:0000313" key="4">
    <source>
        <dbReference type="Proteomes" id="UP000188268"/>
    </source>
</evidence>
<name>A0A1R3JXL5_COCAP</name>
<dbReference type="Gramene" id="OMO99608">
    <property type="protein sequence ID" value="OMO99608"/>
    <property type="gene ID" value="CCACVL1_03711"/>
</dbReference>
<organism evidence="3 4">
    <name type="scientific">Corchorus capsularis</name>
    <name type="common">Jute</name>
    <dbReference type="NCBI Taxonomy" id="210143"/>
    <lineage>
        <taxon>Eukaryota</taxon>
        <taxon>Viridiplantae</taxon>
        <taxon>Streptophyta</taxon>
        <taxon>Embryophyta</taxon>
        <taxon>Tracheophyta</taxon>
        <taxon>Spermatophyta</taxon>
        <taxon>Magnoliopsida</taxon>
        <taxon>eudicotyledons</taxon>
        <taxon>Gunneridae</taxon>
        <taxon>Pentapetalae</taxon>
        <taxon>rosids</taxon>
        <taxon>malvids</taxon>
        <taxon>Malvales</taxon>
        <taxon>Malvaceae</taxon>
        <taxon>Grewioideae</taxon>
        <taxon>Apeibeae</taxon>
        <taxon>Corchorus</taxon>
    </lineage>
</organism>
<dbReference type="OrthoDB" id="1751967at2759"/>
<comment type="caution">
    <text evidence="3">The sequence shown here is derived from an EMBL/GenBank/DDBJ whole genome shotgun (WGS) entry which is preliminary data.</text>
</comment>
<protein>
    <recommendedName>
        <fullName evidence="2">DUF4283 domain-containing protein</fullName>
    </recommendedName>
</protein>
<feature type="region of interest" description="Disordered" evidence="1">
    <location>
        <begin position="264"/>
        <end position="292"/>
    </location>
</feature>
<evidence type="ECO:0000313" key="3">
    <source>
        <dbReference type="EMBL" id="OMO99608.1"/>
    </source>
</evidence>
<reference evidence="3 4" key="1">
    <citation type="submission" date="2013-09" db="EMBL/GenBank/DDBJ databases">
        <title>Corchorus capsularis genome sequencing.</title>
        <authorList>
            <person name="Alam M."/>
            <person name="Haque M.S."/>
            <person name="Islam M.S."/>
            <person name="Emdad E.M."/>
            <person name="Islam M.M."/>
            <person name="Ahmed B."/>
            <person name="Halim A."/>
            <person name="Hossen Q.M.M."/>
            <person name="Hossain M.Z."/>
            <person name="Ahmed R."/>
            <person name="Khan M.M."/>
            <person name="Islam R."/>
            <person name="Rashid M.M."/>
            <person name="Khan S.A."/>
            <person name="Rahman M.S."/>
            <person name="Alam M."/>
        </authorList>
    </citation>
    <scope>NUCLEOTIDE SEQUENCE [LARGE SCALE GENOMIC DNA]</scope>
    <source>
        <strain evidence="4">cv. CVL-1</strain>
        <tissue evidence="3">Whole seedling</tissue>
    </source>
</reference>
<dbReference type="STRING" id="210143.A0A1R3JXL5"/>
<dbReference type="EMBL" id="AWWV01006829">
    <property type="protein sequence ID" value="OMO99608.1"/>
    <property type="molecule type" value="Genomic_DNA"/>
</dbReference>
<keyword evidence="4" id="KW-1185">Reference proteome</keyword>
<dbReference type="Pfam" id="PF14111">
    <property type="entry name" value="DUF4283"/>
    <property type="match status" value="1"/>
</dbReference>